<dbReference type="AlphaFoldDB" id="A0A644ZVW0"/>
<feature type="region of interest" description="Disordered" evidence="1">
    <location>
        <begin position="36"/>
        <end position="80"/>
    </location>
</feature>
<proteinExistence type="predicted"/>
<gene>
    <name evidence="2" type="ORF">SDC9_91760</name>
</gene>
<evidence type="ECO:0008006" key="3">
    <source>
        <dbReference type="Google" id="ProtNLM"/>
    </source>
</evidence>
<evidence type="ECO:0000256" key="1">
    <source>
        <dbReference type="SAM" id="MobiDB-lite"/>
    </source>
</evidence>
<dbReference type="EMBL" id="VSSQ01010733">
    <property type="protein sequence ID" value="MPM45075.1"/>
    <property type="molecule type" value="Genomic_DNA"/>
</dbReference>
<evidence type="ECO:0000313" key="2">
    <source>
        <dbReference type="EMBL" id="MPM45075.1"/>
    </source>
</evidence>
<protein>
    <recommendedName>
        <fullName evidence="3">DUF1540 domain-containing protein</fullName>
    </recommendedName>
</protein>
<organism evidence="2">
    <name type="scientific">bioreactor metagenome</name>
    <dbReference type="NCBI Taxonomy" id="1076179"/>
    <lineage>
        <taxon>unclassified sequences</taxon>
        <taxon>metagenomes</taxon>
        <taxon>ecological metagenomes</taxon>
    </lineage>
</organism>
<comment type="caution">
    <text evidence="2">The sequence shown here is derived from an EMBL/GenBank/DDBJ whole genome shotgun (WGS) entry which is preliminary data.</text>
</comment>
<reference evidence="2" key="1">
    <citation type="submission" date="2019-08" db="EMBL/GenBank/DDBJ databases">
        <authorList>
            <person name="Kucharzyk K."/>
            <person name="Murdoch R.W."/>
            <person name="Higgins S."/>
            <person name="Loffler F."/>
        </authorList>
    </citation>
    <scope>NUCLEOTIDE SEQUENCE</scope>
</reference>
<accession>A0A644ZVW0</accession>
<sequence length="80" mass="9339">MPRIRCHYLDCAFLDDGYCSAGMVELDPDTGCKTYSANAESPEDDNWEEENELEEWEEIDEEDEDEELWADDESSSEDEF</sequence>
<feature type="compositionally biased region" description="Acidic residues" evidence="1">
    <location>
        <begin position="41"/>
        <end position="80"/>
    </location>
</feature>
<name>A0A644ZVW0_9ZZZZ</name>